<gene>
    <name evidence="1" type="ORF">NT6N_25960</name>
</gene>
<protein>
    <recommendedName>
        <fullName evidence="2">Redoxin domain-containing protein</fullName>
    </recommendedName>
</protein>
<sequence>MGADNVATDKISKVMKKTLLQTIVISLLPLTAYGQDYSSGNYFPEITLPSVSTGEPTAFKTLTGKKLMLHLFASW</sequence>
<dbReference type="EMBL" id="AP026866">
    <property type="protein sequence ID" value="BDS07556.1"/>
    <property type="molecule type" value="Genomic_DNA"/>
</dbReference>
<accession>A0AAT9FNG2</accession>
<reference evidence="1" key="1">
    <citation type="submission" date="2024-07" db="EMBL/GenBank/DDBJ databases">
        <title>Complete genome sequence of Verrucomicrobiaceae bacterium NT6N.</title>
        <authorList>
            <person name="Huang C."/>
            <person name="Takami H."/>
            <person name="Hamasaki K."/>
        </authorList>
    </citation>
    <scope>NUCLEOTIDE SEQUENCE</scope>
    <source>
        <strain evidence="1">NT6N</strain>
    </source>
</reference>
<dbReference type="KEGG" id="osu:NT6N_25960"/>
<dbReference type="AlphaFoldDB" id="A0AAT9FNG2"/>
<organism evidence="1">
    <name type="scientific">Oceaniferula spumae</name>
    <dbReference type="NCBI Taxonomy" id="2979115"/>
    <lineage>
        <taxon>Bacteria</taxon>
        <taxon>Pseudomonadati</taxon>
        <taxon>Verrucomicrobiota</taxon>
        <taxon>Verrucomicrobiia</taxon>
        <taxon>Verrucomicrobiales</taxon>
        <taxon>Verrucomicrobiaceae</taxon>
        <taxon>Oceaniferula</taxon>
    </lineage>
</organism>
<proteinExistence type="predicted"/>
<name>A0AAT9FNG2_9BACT</name>
<evidence type="ECO:0008006" key="2">
    <source>
        <dbReference type="Google" id="ProtNLM"/>
    </source>
</evidence>
<evidence type="ECO:0000313" key="1">
    <source>
        <dbReference type="EMBL" id="BDS07556.1"/>
    </source>
</evidence>